<proteinExistence type="predicted"/>
<dbReference type="RefSeq" id="WP_271433064.1">
    <property type="nucleotide sequence ID" value="NZ_JAQIOY010000004.1"/>
</dbReference>
<protein>
    <submittedName>
        <fullName evidence="2">DUF1542 domain-containing protein</fullName>
    </submittedName>
</protein>
<name>A0ABT4XUQ8_9RHOB</name>
<evidence type="ECO:0000313" key="2">
    <source>
        <dbReference type="EMBL" id="MDA7425706.1"/>
    </source>
</evidence>
<keyword evidence="1" id="KW-0472">Membrane</keyword>
<gene>
    <name evidence="2" type="ORF">PFY00_13315</name>
</gene>
<dbReference type="Proteomes" id="UP001210720">
    <property type="component" value="Unassembled WGS sequence"/>
</dbReference>
<keyword evidence="1" id="KW-0812">Transmembrane</keyword>
<reference evidence="2 3" key="1">
    <citation type="submission" date="2023-01" db="EMBL/GenBank/DDBJ databases">
        <title>Thalassococcus onchidii sp. nov., isolated from a marine invertebrate from the South China Sea.</title>
        <authorList>
            <person name="Xu S."/>
            <person name="Liu Z."/>
            <person name="Xu Y."/>
        </authorList>
    </citation>
    <scope>NUCLEOTIDE SEQUENCE [LARGE SCALE GENOMIC DNA]</scope>
    <source>
        <strain evidence="2 3">KCTC 32084</strain>
    </source>
</reference>
<feature type="transmembrane region" description="Helical" evidence="1">
    <location>
        <begin position="12"/>
        <end position="38"/>
    </location>
</feature>
<keyword evidence="3" id="KW-1185">Reference proteome</keyword>
<dbReference type="EMBL" id="JAQIOY010000004">
    <property type="protein sequence ID" value="MDA7425706.1"/>
    <property type="molecule type" value="Genomic_DNA"/>
</dbReference>
<sequence length="257" mass="28125">MSDNELAAKMAVIVAIVIGVIALGYVIVFAVAPIFVLASIIDFGFRQKYNAKLDAIRGSSTLDQGPNILRFEARMHEGRVAIAWFAELPNGAQLDIYRLTGSGGGSSSEIAARGSCVLSTARELTSDASEVFYDDGLPFGTYFYVPVASGLQIKKEPMPYSFLSFARDLHYITRKSRVAVRGEASRVQFEQEEPVALPDTRDPASKLKDEVLDVIKGRKKLDAELDAAILKIKQDDDLTDEEKAEAIELMETRAASI</sequence>
<evidence type="ECO:0000256" key="1">
    <source>
        <dbReference type="SAM" id="Phobius"/>
    </source>
</evidence>
<keyword evidence="1" id="KW-1133">Transmembrane helix</keyword>
<organism evidence="2 3">
    <name type="scientific">Thalassococcus lentus</name>
    <dbReference type="NCBI Taxonomy" id="1210524"/>
    <lineage>
        <taxon>Bacteria</taxon>
        <taxon>Pseudomonadati</taxon>
        <taxon>Pseudomonadota</taxon>
        <taxon>Alphaproteobacteria</taxon>
        <taxon>Rhodobacterales</taxon>
        <taxon>Roseobacteraceae</taxon>
        <taxon>Thalassococcus</taxon>
    </lineage>
</organism>
<evidence type="ECO:0000313" key="3">
    <source>
        <dbReference type="Proteomes" id="UP001210720"/>
    </source>
</evidence>
<comment type="caution">
    <text evidence="2">The sequence shown here is derived from an EMBL/GenBank/DDBJ whole genome shotgun (WGS) entry which is preliminary data.</text>
</comment>
<accession>A0ABT4XUQ8</accession>